<gene>
    <name evidence="2" type="ORF">D5S19_13895</name>
</gene>
<evidence type="ECO:0000313" key="3">
    <source>
        <dbReference type="Proteomes" id="UP000285112"/>
    </source>
</evidence>
<dbReference type="RefSeq" id="WP_120023766.1">
    <property type="nucleotide sequence ID" value="NZ_QZFV01000078.1"/>
</dbReference>
<dbReference type="AlphaFoldDB" id="A0A419I4Q1"/>
<evidence type="ECO:0000259" key="1">
    <source>
        <dbReference type="Pfam" id="PF01636"/>
    </source>
</evidence>
<reference evidence="2 3" key="1">
    <citation type="submission" date="2018-09" db="EMBL/GenBank/DDBJ databases">
        <title>YIM PH 21725 draft genome.</title>
        <authorList>
            <person name="Miao C."/>
        </authorList>
    </citation>
    <scope>NUCLEOTIDE SEQUENCE [LARGE SCALE GENOMIC DNA]</scope>
    <source>
        <strain evidence="3">YIM PH21725</strain>
    </source>
</reference>
<comment type="caution">
    <text evidence="2">The sequence shown here is derived from an EMBL/GenBank/DDBJ whole genome shotgun (WGS) entry which is preliminary data.</text>
</comment>
<protein>
    <recommendedName>
        <fullName evidence="1">Aminoglycoside phosphotransferase domain-containing protein</fullName>
    </recommendedName>
</protein>
<dbReference type="EMBL" id="QZFV01000078">
    <property type="protein sequence ID" value="RJQ85474.1"/>
    <property type="molecule type" value="Genomic_DNA"/>
</dbReference>
<dbReference type="Proteomes" id="UP000285112">
    <property type="component" value="Unassembled WGS sequence"/>
</dbReference>
<dbReference type="InterPro" id="IPR011009">
    <property type="entry name" value="Kinase-like_dom_sf"/>
</dbReference>
<proteinExistence type="predicted"/>
<dbReference type="Gene3D" id="3.90.1200.10">
    <property type="match status" value="1"/>
</dbReference>
<feature type="domain" description="Aminoglycoside phosphotransferase" evidence="1">
    <location>
        <begin position="125"/>
        <end position="334"/>
    </location>
</feature>
<keyword evidence="3" id="KW-1185">Reference proteome</keyword>
<dbReference type="Pfam" id="PF01636">
    <property type="entry name" value="APH"/>
    <property type="match status" value="1"/>
</dbReference>
<accession>A0A419I4Q1</accession>
<sequence length="409" mass="43873">MIGTEAAPWRALLPQGRRFVALPSRRRPVVIAEAEPSVLRYVRTALLAVPPGSSLPGWAFVAARGALRLQVLWHAAPHIESPRGQSPQARHYERLVSGGLVLVLRHSRDPDGRLMVLVFAPGESRPRFAVKVPTEPAGAARVARESARLGEISALSLGLVRATVPRVVPIEPDGDMPALVTTAAAGTPMLVGYHRHGHTSRPATVDADLAAAGDWLAAFQSATAGPPAPLDVAPAVPDMLRHRAGGSQVLDHLSRLRARLRRYQAPRTAVHGDFWPGNVLVERGAVSGVVDWEWAEPAGSPVRDLARFVLAYSHYLDRHTRRGRSVRGHPGLRSGRPGGALVYALDGDGWYPRLVSHFLCAGLRRLGLPPACARDAVLGELAAIAAEASDGAFAQEQLRVFERLAGEVP</sequence>
<evidence type="ECO:0000313" key="2">
    <source>
        <dbReference type="EMBL" id="RJQ85474.1"/>
    </source>
</evidence>
<name>A0A419I4Q1_9PSEU</name>
<dbReference type="OrthoDB" id="3806873at2"/>
<dbReference type="SUPFAM" id="SSF56112">
    <property type="entry name" value="Protein kinase-like (PK-like)"/>
    <property type="match status" value="1"/>
</dbReference>
<organism evidence="2 3">
    <name type="scientific">Amycolatopsis panacis</name>
    <dbReference type="NCBI Taxonomy" id="2340917"/>
    <lineage>
        <taxon>Bacteria</taxon>
        <taxon>Bacillati</taxon>
        <taxon>Actinomycetota</taxon>
        <taxon>Actinomycetes</taxon>
        <taxon>Pseudonocardiales</taxon>
        <taxon>Pseudonocardiaceae</taxon>
        <taxon>Amycolatopsis</taxon>
    </lineage>
</organism>
<dbReference type="InterPro" id="IPR002575">
    <property type="entry name" value="Aminoglycoside_PTrfase"/>
</dbReference>